<keyword evidence="1" id="KW-0862">Zinc</keyword>
<dbReference type="PANTHER" id="PTHR47530:SF4">
    <property type="entry name" value="E3 UBIQUITIN LIGASE BIG BROTHER-RELATED"/>
    <property type="match status" value="1"/>
</dbReference>
<feature type="compositionally biased region" description="Basic and acidic residues" evidence="2">
    <location>
        <begin position="1"/>
        <end position="21"/>
    </location>
</feature>
<organism evidence="4">
    <name type="scientific">Araucaria cunninghamii</name>
    <name type="common">Hoop pine</name>
    <name type="synonym">Moreton Bay pine</name>
    <dbReference type="NCBI Taxonomy" id="56994"/>
    <lineage>
        <taxon>Eukaryota</taxon>
        <taxon>Viridiplantae</taxon>
        <taxon>Streptophyta</taxon>
        <taxon>Embryophyta</taxon>
        <taxon>Tracheophyta</taxon>
        <taxon>Spermatophyta</taxon>
        <taxon>Pinopsida</taxon>
        <taxon>Pinidae</taxon>
        <taxon>Conifers II</taxon>
        <taxon>Araucariales</taxon>
        <taxon>Araucariaceae</taxon>
        <taxon>Araucaria</taxon>
    </lineage>
</organism>
<sequence length="284" mass="31611">MEDDKNGDAKAKKEIENKNEDEQGSQPDISRSSELSLPAGQSSRRPFTSLSQEDSDLALARALQEQERAYMLLRMNADSSDHETSGSGSYDHEDYVNDSGENEDEVDVNPEEFEADTLVNGENGELDASLFESDEAYARALQEAEDREMTARMMALAGINEWEEDDNEDDDGSSQDDTWQDVDPDNMLYEELVALGEVVGIQSKGLDLDSISSLPSSKYVSQSPSSSNSEQCVICRLEYEEGDMILTLPCKHQYHSDCIKDWLKINKICPVCSVEVSNEKSSLT</sequence>
<dbReference type="EMBL" id="GCKF01053182">
    <property type="protein sequence ID" value="JAG93006.1"/>
    <property type="molecule type" value="Transcribed_RNA"/>
</dbReference>
<feature type="region of interest" description="Disordered" evidence="2">
    <location>
        <begin position="1"/>
        <end position="52"/>
    </location>
</feature>
<reference evidence="4" key="1">
    <citation type="submission" date="2015-03" db="EMBL/GenBank/DDBJ databases">
        <title>A transcriptome of Araucaria cunninghamii, an australian fine timber species.</title>
        <authorList>
            <person name="Jing Yi C.J.Y."/>
            <person name="Yin San L.Y.S."/>
            <person name="Abdul Karim S.S."/>
            <person name="Wan Azmi N.N."/>
            <person name="Hercus R.R."/>
            <person name="Croft L.L."/>
        </authorList>
    </citation>
    <scope>NUCLEOTIDE SEQUENCE</scope>
    <source>
        <strain evidence="4">MI0301</strain>
        <tissue evidence="4">Leaf</tissue>
    </source>
</reference>
<evidence type="ECO:0000259" key="3">
    <source>
        <dbReference type="PROSITE" id="PS50089"/>
    </source>
</evidence>
<dbReference type="Pfam" id="PF13639">
    <property type="entry name" value="zf-RING_2"/>
    <property type="match status" value="1"/>
</dbReference>
<evidence type="ECO:0000256" key="2">
    <source>
        <dbReference type="SAM" id="MobiDB-lite"/>
    </source>
</evidence>
<evidence type="ECO:0000256" key="1">
    <source>
        <dbReference type="PROSITE-ProRule" id="PRU00175"/>
    </source>
</evidence>
<feature type="compositionally biased region" description="Basic and acidic residues" evidence="2">
    <location>
        <begin position="79"/>
        <end position="95"/>
    </location>
</feature>
<feature type="region of interest" description="Disordered" evidence="2">
    <location>
        <begin position="162"/>
        <end position="182"/>
    </location>
</feature>
<feature type="domain" description="RING-type" evidence="3">
    <location>
        <begin position="232"/>
        <end position="273"/>
    </location>
</feature>
<evidence type="ECO:0000313" key="4">
    <source>
        <dbReference type="EMBL" id="JAG93006.1"/>
    </source>
</evidence>
<dbReference type="GO" id="GO:0008270">
    <property type="term" value="F:zinc ion binding"/>
    <property type="evidence" value="ECO:0007669"/>
    <property type="project" value="UniProtKB-KW"/>
</dbReference>
<proteinExistence type="predicted"/>
<feature type="region of interest" description="Disordered" evidence="2">
    <location>
        <begin position="73"/>
        <end position="108"/>
    </location>
</feature>
<keyword evidence="1" id="KW-0479">Metal-binding</keyword>
<feature type="compositionally biased region" description="Polar residues" evidence="2">
    <location>
        <begin position="24"/>
        <end position="52"/>
    </location>
</feature>
<dbReference type="AlphaFoldDB" id="A0A0D6QRW9"/>
<dbReference type="Gene3D" id="3.30.40.10">
    <property type="entry name" value="Zinc/RING finger domain, C3HC4 (zinc finger)"/>
    <property type="match status" value="1"/>
</dbReference>
<name>A0A0D6QRW9_ARACU</name>
<dbReference type="InterPro" id="IPR001841">
    <property type="entry name" value="Znf_RING"/>
</dbReference>
<dbReference type="PANTHER" id="PTHR47530">
    <property type="entry name" value="E3 UBIQUITIN LIGASE BIG BROTHER-RELATED"/>
    <property type="match status" value="1"/>
</dbReference>
<dbReference type="InterPro" id="IPR013083">
    <property type="entry name" value="Znf_RING/FYVE/PHD"/>
</dbReference>
<dbReference type="SMART" id="SM00184">
    <property type="entry name" value="RING"/>
    <property type="match status" value="1"/>
</dbReference>
<accession>A0A0D6QRW9</accession>
<dbReference type="InterPro" id="IPR043312">
    <property type="entry name" value="AtBBR-like"/>
</dbReference>
<keyword evidence="1" id="KW-0863">Zinc-finger</keyword>
<dbReference type="PROSITE" id="PS50089">
    <property type="entry name" value="ZF_RING_2"/>
    <property type="match status" value="1"/>
</dbReference>
<dbReference type="FunFam" id="3.30.40.10:FF:000417">
    <property type="entry name" value="E3 ubiquitin ligase BIG BROTHER-related"/>
    <property type="match status" value="1"/>
</dbReference>
<dbReference type="SUPFAM" id="SSF57850">
    <property type="entry name" value="RING/U-box"/>
    <property type="match status" value="1"/>
</dbReference>
<protein>
    <recommendedName>
        <fullName evidence="3">RING-type domain-containing protein</fullName>
    </recommendedName>
</protein>